<feature type="signal peptide" evidence="1">
    <location>
        <begin position="1"/>
        <end position="24"/>
    </location>
</feature>
<dbReference type="Pfam" id="PF14054">
    <property type="entry name" value="DUF4249"/>
    <property type="match status" value="1"/>
</dbReference>
<proteinExistence type="predicted"/>
<keyword evidence="3" id="KW-1185">Reference proteome</keyword>
<dbReference type="InterPro" id="IPR025345">
    <property type="entry name" value="DUF4249"/>
</dbReference>
<gene>
    <name evidence="2" type="ORF">J0656_07830</name>
</gene>
<feature type="chain" id="PRO_5045835216" evidence="1">
    <location>
        <begin position="25"/>
        <end position="445"/>
    </location>
</feature>
<dbReference type="Proteomes" id="UP000664044">
    <property type="component" value="Unassembled WGS sequence"/>
</dbReference>
<dbReference type="PROSITE" id="PS51257">
    <property type="entry name" value="PROKAR_LIPOPROTEIN"/>
    <property type="match status" value="1"/>
</dbReference>
<evidence type="ECO:0000256" key="1">
    <source>
        <dbReference type="SAM" id="SignalP"/>
    </source>
</evidence>
<reference evidence="2 3" key="1">
    <citation type="submission" date="2021-03" db="EMBL/GenBank/DDBJ databases">
        <title>Muricauda lutimaris sp. nov. and Muricauda ruestringensis sp. nov, two marine members of the Flavobacteriaceae isolated from deep sea sediments of Western Pacific.</title>
        <authorList>
            <person name="Zhao S."/>
            <person name="Liu R."/>
        </authorList>
    </citation>
    <scope>NUCLEOTIDE SEQUENCE [LARGE SCALE GENOMIC DNA]</scope>
    <source>
        <strain evidence="2 3">BC31-1-A7</strain>
    </source>
</reference>
<organism evidence="2 3">
    <name type="scientific">Flagellimonas aurea</name>
    <dbReference type="NCBI Taxonomy" id="2915619"/>
    <lineage>
        <taxon>Bacteria</taxon>
        <taxon>Pseudomonadati</taxon>
        <taxon>Bacteroidota</taxon>
        <taxon>Flavobacteriia</taxon>
        <taxon>Flavobacteriales</taxon>
        <taxon>Flavobacteriaceae</taxon>
        <taxon>Flagellimonas</taxon>
    </lineage>
</organism>
<comment type="caution">
    <text evidence="2">The sequence shown here is derived from an EMBL/GenBank/DDBJ whole genome shotgun (WGS) entry which is preliminary data.</text>
</comment>
<evidence type="ECO:0000313" key="2">
    <source>
        <dbReference type="EMBL" id="MBO0353922.1"/>
    </source>
</evidence>
<sequence>MRSYKFRYRIVLCLLPFMVLCACLDELEIETLGEEGQTPSLVVEAGLTDEVITQKVYLSRSSLHLDLETDTIYNPYIPLGSRPLDSVDMEGGATVRVIGDNGAEFSFTEDDEGIYLSNQQFALEMGVSYILEIETSSGVEYESDPLIVPGKSQLTNVYAERAISDNGEEGIAIYADSEPQQGNTQFYKYVYEETYKIVAPYWQKDDFRLTNYDPCALPVPTYTLEIVPREIQNKVCYNTISSTTIDQLSTAGLPESNISGKLVRFIGKDNFVISHRYSILVQQQVQSADAYSFYETLNSFSQSDNVFSQIQPGAIYANVHRKDGTSENVLGYVEALGVSDWRLFFNFDDFFPEEDLPQYAFGFNCGLYTSPESHGSYCSPDAGSDGCPQSVIEQVNLGLICYYEDYYEGLVPNASCPGPYIFVPRICGDCTLLGSNVEPDFWVEE</sequence>
<name>A0ABS3G5S7_9FLAO</name>
<accession>A0ABS3G5S7</accession>
<protein>
    <submittedName>
        <fullName evidence="2">DUF4249 domain-containing protein</fullName>
    </submittedName>
</protein>
<keyword evidence="1" id="KW-0732">Signal</keyword>
<dbReference type="RefSeq" id="WP_207032711.1">
    <property type="nucleotide sequence ID" value="NZ_CP159476.1"/>
</dbReference>
<evidence type="ECO:0000313" key="3">
    <source>
        <dbReference type="Proteomes" id="UP000664044"/>
    </source>
</evidence>
<dbReference type="EMBL" id="JAFLNL010000003">
    <property type="protein sequence ID" value="MBO0353922.1"/>
    <property type="molecule type" value="Genomic_DNA"/>
</dbReference>